<accession>A0ABS6BUC6</accession>
<feature type="region of interest" description="Disordered" evidence="1">
    <location>
        <begin position="1"/>
        <end position="54"/>
    </location>
</feature>
<protein>
    <submittedName>
        <fullName evidence="2">Uncharacterized protein</fullName>
    </submittedName>
</protein>
<dbReference type="EMBL" id="JAHLDV010000011">
    <property type="protein sequence ID" value="MBU3159594.1"/>
    <property type="molecule type" value="Genomic_DNA"/>
</dbReference>
<evidence type="ECO:0000313" key="3">
    <source>
        <dbReference type="Proteomes" id="UP000776252"/>
    </source>
</evidence>
<comment type="caution">
    <text evidence="2">The sequence shown here is derived from an EMBL/GenBank/DDBJ whole genome shotgun (WGS) entry which is preliminary data.</text>
</comment>
<dbReference type="RefSeq" id="WP_216147385.1">
    <property type="nucleotide sequence ID" value="NZ_JAHLDV010000011.1"/>
</dbReference>
<dbReference type="Proteomes" id="UP000776252">
    <property type="component" value="Unassembled WGS sequence"/>
</dbReference>
<sequence length="54" mass="6186">MDNNKSHLKSDKKSNAELRKMYPHDGSDIGIENGEKIDANNSRFTKRSKLSHNK</sequence>
<organism evidence="2 3">
    <name type="scientific">Clostridium frigoris</name>
    <dbReference type="NCBI Taxonomy" id="205327"/>
    <lineage>
        <taxon>Bacteria</taxon>
        <taxon>Bacillati</taxon>
        <taxon>Bacillota</taxon>
        <taxon>Clostridia</taxon>
        <taxon>Eubacteriales</taxon>
        <taxon>Clostridiaceae</taxon>
        <taxon>Clostridium</taxon>
    </lineage>
</organism>
<feature type="compositionally biased region" description="Basic and acidic residues" evidence="1">
    <location>
        <begin position="1"/>
        <end position="38"/>
    </location>
</feature>
<reference evidence="2 3" key="1">
    <citation type="submission" date="2021-06" db="EMBL/GenBank/DDBJ databases">
        <title>Clostridia strains as spoilage organisms.</title>
        <authorList>
            <person name="Wambui J."/>
            <person name="Stephan R."/>
            <person name="Stevens M.J.A."/>
        </authorList>
    </citation>
    <scope>NUCLEOTIDE SEQUENCE [LARGE SCALE GENOMIC DNA]</scope>
    <source>
        <strain evidence="2 3">DSM 14204</strain>
    </source>
</reference>
<name>A0ABS6BUC6_9CLOT</name>
<gene>
    <name evidence="2" type="ORF">KPL37_07495</name>
</gene>
<feature type="compositionally biased region" description="Basic residues" evidence="1">
    <location>
        <begin position="44"/>
        <end position="54"/>
    </location>
</feature>
<evidence type="ECO:0000313" key="2">
    <source>
        <dbReference type="EMBL" id="MBU3159594.1"/>
    </source>
</evidence>
<evidence type="ECO:0000256" key="1">
    <source>
        <dbReference type="SAM" id="MobiDB-lite"/>
    </source>
</evidence>
<keyword evidence="3" id="KW-1185">Reference proteome</keyword>
<proteinExistence type="predicted"/>